<name>A0AAV6V3H3_9ARAC</name>
<evidence type="ECO:0000313" key="1">
    <source>
        <dbReference type="EMBL" id="KAG8190806.1"/>
    </source>
</evidence>
<dbReference type="Proteomes" id="UP000827092">
    <property type="component" value="Unassembled WGS sequence"/>
</dbReference>
<proteinExistence type="predicted"/>
<dbReference type="AlphaFoldDB" id="A0AAV6V3H3"/>
<gene>
    <name evidence="1" type="ORF">JTE90_005842</name>
</gene>
<accession>A0AAV6V3H3</accession>
<reference evidence="1 2" key="1">
    <citation type="journal article" date="2022" name="Nat. Ecol. Evol.">
        <title>A masculinizing supergene underlies an exaggerated male reproductive morph in a spider.</title>
        <authorList>
            <person name="Hendrickx F."/>
            <person name="De Corte Z."/>
            <person name="Sonet G."/>
            <person name="Van Belleghem S.M."/>
            <person name="Kostlbacher S."/>
            <person name="Vangestel C."/>
        </authorList>
    </citation>
    <scope>NUCLEOTIDE SEQUENCE [LARGE SCALE GENOMIC DNA]</scope>
    <source>
        <strain evidence="1">W744_W776</strain>
    </source>
</reference>
<keyword evidence="2" id="KW-1185">Reference proteome</keyword>
<sequence length="96" mass="10439">MQPPATAFNRIISLSGLGQSVNEKNNPSINRKSTDHCPVVLRPDNRINSFTGLRGSKANGMSAKCNYAIGGGYLLKMNEGLLQVDINECILLRGYD</sequence>
<protein>
    <submittedName>
        <fullName evidence="1">Uncharacterized protein</fullName>
    </submittedName>
</protein>
<organism evidence="1 2">
    <name type="scientific">Oedothorax gibbosus</name>
    <dbReference type="NCBI Taxonomy" id="931172"/>
    <lineage>
        <taxon>Eukaryota</taxon>
        <taxon>Metazoa</taxon>
        <taxon>Ecdysozoa</taxon>
        <taxon>Arthropoda</taxon>
        <taxon>Chelicerata</taxon>
        <taxon>Arachnida</taxon>
        <taxon>Araneae</taxon>
        <taxon>Araneomorphae</taxon>
        <taxon>Entelegynae</taxon>
        <taxon>Araneoidea</taxon>
        <taxon>Linyphiidae</taxon>
        <taxon>Erigoninae</taxon>
        <taxon>Oedothorax</taxon>
    </lineage>
</organism>
<comment type="caution">
    <text evidence="1">The sequence shown here is derived from an EMBL/GenBank/DDBJ whole genome shotgun (WGS) entry which is preliminary data.</text>
</comment>
<dbReference type="EMBL" id="JAFNEN010000174">
    <property type="protein sequence ID" value="KAG8190806.1"/>
    <property type="molecule type" value="Genomic_DNA"/>
</dbReference>
<evidence type="ECO:0000313" key="2">
    <source>
        <dbReference type="Proteomes" id="UP000827092"/>
    </source>
</evidence>